<evidence type="ECO:0000256" key="1">
    <source>
        <dbReference type="ARBA" id="ARBA00011073"/>
    </source>
</evidence>
<feature type="active site" description="Charge relay system" evidence="5">
    <location>
        <position position="99"/>
    </location>
</feature>
<dbReference type="InterPro" id="IPR023828">
    <property type="entry name" value="Peptidase_S8_Ser-AS"/>
</dbReference>
<keyword evidence="11" id="KW-1185">Reference proteome</keyword>
<dbReference type="GeneID" id="25560462"/>
<dbReference type="SUPFAM" id="SSF52743">
    <property type="entry name" value="Subtilisin-like"/>
    <property type="match status" value="1"/>
</dbReference>
<dbReference type="PANTHER" id="PTHR43806">
    <property type="entry name" value="PEPTIDASE S8"/>
    <property type="match status" value="1"/>
</dbReference>
<dbReference type="GO" id="GO:0005794">
    <property type="term" value="C:Golgi apparatus"/>
    <property type="evidence" value="ECO:0007669"/>
    <property type="project" value="TreeGrafter"/>
</dbReference>
<dbReference type="Proteomes" id="UP000054408">
    <property type="component" value="Unassembled WGS sequence"/>
</dbReference>
<evidence type="ECO:0000313" key="11">
    <source>
        <dbReference type="Proteomes" id="UP000054408"/>
    </source>
</evidence>
<keyword evidence="6" id="KW-1133">Transmembrane helix</keyword>
<reference evidence="10 11" key="1">
    <citation type="submission" date="2010-05" db="EMBL/GenBank/DDBJ databases">
        <title>The Genome Sequence of Thecamonas trahens ATCC 50062.</title>
        <authorList>
            <consortium name="The Broad Institute Genome Sequencing Platform"/>
            <person name="Russ C."/>
            <person name="Cuomo C."/>
            <person name="Shea T."/>
            <person name="Young S.K."/>
            <person name="Zeng Q."/>
            <person name="Koehrsen M."/>
            <person name="Haas B."/>
            <person name="Borodovsky M."/>
            <person name="Guigo R."/>
            <person name="Alvarado L."/>
            <person name="Berlin A."/>
            <person name="Bochicchio J."/>
            <person name="Borenstein D."/>
            <person name="Chapman S."/>
            <person name="Chen Z."/>
            <person name="Freedman E."/>
            <person name="Gellesch M."/>
            <person name="Goldberg J."/>
            <person name="Griggs A."/>
            <person name="Gujja S."/>
            <person name="Heilman E."/>
            <person name="Heiman D."/>
            <person name="Hepburn T."/>
            <person name="Howarth C."/>
            <person name="Jen D."/>
            <person name="Larson L."/>
            <person name="Mehta T."/>
            <person name="Park D."/>
            <person name="Pearson M."/>
            <person name="Roberts A."/>
            <person name="Saif S."/>
            <person name="Shenoy N."/>
            <person name="Sisk P."/>
            <person name="Stolte C."/>
            <person name="Sykes S."/>
            <person name="Thomson T."/>
            <person name="Walk T."/>
            <person name="White J."/>
            <person name="Yandava C."/>
            <person name="Burger G."/>
            <person name="Gray M.W."/>
            <person name="Holland P.W.H."/>
            <person name="King N."/>
            <person name="Lang F.B.F."/>
            <person name="Roger A.J."/>
            <person name="Ruiz-Trillo I."/>
            <person name="Lander E."/>
            <person name="Nusbaum C."/>
        </authorList>
    </citation>
    <scope>NUCLEOTIDE SEQUENCE [LARGE SCALE GENOMIC DNA]</scope>
    <source>
        <strain evidence="10 11">ATCC 50062</strain>
    </source>
</reference>
<keyword evidence="6" id="KW-0472">Membrane</keyword>
<proteinExistence type="inferred from homology"/>
<dbReference type="PANTHER" id="PTHR43806:SF7">
    <property type="entry name" value="MEMBRANE-BOUND TRANSCRIPTION FACTOR SITE-1 PROTEASE"/>
    <property type="match status" value="1"/>
</dbReference>
<comment type="similarity">
    <text evidence="1 5">Belongs to the peptidase S8 family.</text>
</comment>
<evidence type="ECO:0000256" key="2">
    <source>
        <dbReference type="ARBA" id="ARBA00022670"/>
    </source>
</evidence>
<dbReference type="PRINTS" id="PR00723">
    <property type="entry name" value="SUBTILISIN"/>
</dbReference>
<dbReference type="RefSeq" id="XP_013762400.1">
    <property type="nucleotide sequence ID" value="XM_013906946.1"/>
</dbReference>
<dbReference type="GO" id="GO:0004252">
    <property type="term" value="F:serine-type endopeptidase activity"/>
    <property type="evidence" value="ECO:0007669"/>
    <property type="project" value="UniProtKB-UniRule"/>
</dbReference>
<dbReference type="eggNOG" id="KOG4266">
    <property type="taxonomic scope" value="Eukaryota"/>
</dbReference>
<dbReference type="InterPro" id="IPR000209">
    <property type="entry name" value="Peptidase_S8/S53_dom"/>
</dbReference>
<organism evidence="10 11">
    <name type="scientific">Thecamonas trahens ATCC 50062</name>
    <dbReference type="NCBI Taxonomy" id="461836"/>
    <lineage>
        <taxon>Eukaryota</taxon>
        <taxon>Apusozoa</taxon>
        <taxon>Apusomonadida</taxon>
        <taxon>Apusomonadidae</taxon>
        <taxon>Thecamonas</taxon>
    </lineage>
</organism>
<dbReference type="PROSITE" id="PS51892">
    <property type="entry name" value="SUBTILASE"/>
    <property type="match status" value="1"/>
</dbReference>
<dbReference type="Pfam" id="PF23090">
    <property type="entry name" value="MBTPS1_4th"/>
    <property type="match status" value="1"/>
</dbReference>
<dbReference type="STRING" id="461836.A0A0L0DGQ0"/>
<dbReference type="InterPro" id="IPR057060">
    <property type="entry name" value="MBTPS1_3rd"/>
</dbReference>
<evidence type="ECO:0000256" key="6">
    <source>
        <dbReference type="SAM" id="Phobius"/>
    </source>
</evidence>
<feature type="transmembrane region" description="Helical" evidence="6">
    <location>
        <begin position="882"/>
        <end position="902"/>
    </location>
</feature>
<protein>
    <submittedName>
        <fullName evidence="10">Uncharacterized protein</fullName>
    </submittedName>
</protein>
<evidence type="ECO:0000259" key="7">
    <source>
        <dbReference type="Pfam" id="PF00082"/>
    </source>
</evidence>
<dbReference type="InterPro" id="IPR050131">
    <property type="entry name" value="Peptidase_S8_subtilisin-like"/>
</dbReference>
<dbReference type="AlphaFoldDB" id="A0A0L0DGQ0"/>
<dbReference type="PROSITE" id="PS00137">
    <property type="entry name" value="SUBTILASE_HIS"/>
    <property type="match status" value="1"/>
</dbReference>
<evidence type="ECO:0000313" key="10">
    <source>
        <dbReference type="EMBL" id="KNC50508.1"/>
    </source>
</evidence>
<dbReference type="GO" id="GO:0006508">
    <property type="term" value="P:proteolysis"/>
    <property type="evidence" value="ECO:0007669"/>
    <property type="project" value="UniProtKB-KW"/>
</dbReference>
<dbReference type="OrthoDB" id="1740355at2759"/>
<keyword evidence="4 5" id="KW-0720">Serine protease</keyword>
<feature type="domain" description="MBTPS1 third" evidence="9">
    <location>
        <begin position="371"/>
        <end position="496"/>
    </location>
</feature>
<keyword evidence="6" id="KW-0812">Transmembrane</keyword>
<evidence type="ECO:0000256" key="5">
    <source>
        <dbReference type="PROSITE-ProRule" id="PRU01240"/>
    </source>
</evidence>
<dbReference type="PROSITE" id="PS00138">
    <property type="entry name" value="SUBTILASE_SER"/>
    <property type="match status" value="1"/>
</dbReference>
<feature type="domain" description="Peptidase S8/S53" evidence="7">
    <location>
        <begin position="90"/>
        <end position="350"/>
    </location>
</feature>
<feature type="domain" description="MBTPS1 fourth" evidence="8">
    <location>
        <begin position="497"/>
        <end position="746"/>
    </location>
</feature>
<dbReference type="EMBL" id="GL349435">
    <property type="protein sequence ID" value="KNC50508.1"/>
    <property type="molecule type" value="Genomic_DNA"/>
</dbReference>
<dbReference type="Pfam" id="PF23094">
    <property type="entry name" value="MBTPS1_3rd"/>
    <property type="match status" value="1"/>
</dbReference>
<keyword evidence="3 5" id="KW-0378">Hydrolase</keyword>
<feature type="active site" description="Charge relay system" evidence="5">
    <location>
        <position position="297"/>
    </location>
</feature>
<feature type="active site" description="Charge relay system" evidence="5">
    <location>
        <position position="131"/>
    </location>
</feature>
<dbReference type="Pfam" id="PF00082">
    <property type="entry name" value="Peptidase_S8"/>
    <property type="match status" value="1"/>
</dbReference>
<name>A0A0L0DGQ0_THETB</name>
<dbReference type="InterPro" id="IPR015500">
    <property type="entry name" value="Peptidase_S8_subtilisin-rel"/>
</dbReference>
<dbReference type="Gene3D" id="3.40.50.200">
    <property type="entry name" value="Peptidase S8/S53 domain"/>
    <property type="match status" value="1"/>
</dbReference>
<evidence type="ECO:0000259" key="8">
    <source>
        <dbReference type="Pfam" id="PF23090"/>
    </source>
</evidence>
<dbReference type="OMA" id="SIMMGSK"/>
<gene>
    <name evidence="10" type="ORF">AMSG_00669</name>
</gene>
<accession>A0A0L0DGQ0</accession>
<keyword evidence="2 5" id="KW-0645">Protease</keyword>
<evidence type="ECO:0000256" key="3">
    <source>
        <dbReference type="ARBA" id="ARBA00022801"/>
    </source>
</evidence>
<sequence>MLCTAEASSTTGALRYTDSLVVLDSSASCRMEAIKPMLDPLLRREWGASIRAIYRNARLDVAPLSFRGSTSIDTAATLGAPAVWSYGSHGEGIRVAIFDTGLASEAPGFGDAVEEITNWTSDETTSDAIGHGTFVAGLVASREPRCPGFAPAASLLIFRVFTSNQMSYTAWFLDAFNYALQAGVDVLNLSIGGPDFSDAPFMDKVNELSANSVIVVSAIGNDGPLYGTLNNPGDQLDVIGVGGVDGMERLAKFSSRGMTTWELPGGYGRVKPDVVAYATAVRGLAADGSCRTLSGTSVASPVVAGAVALLASTVPAEKRAAIINPASMKQALTESARRLDEANVFEQGAGLLNLQGAAAILASYTPRASAFPPIVDLTDCPYMWPYCVTPLYATAQPVIVNVTLLNGMGVHGELLDEPVWETSNCAGVLDVTFTHSAVLWPWTGYVALHIRVSEESSDVSRECEGSVTVTIVSLETGGSVRTTELVIPVTARVMPTPKRAQRLLWDQFHSLRYPPGYFPRDSMALGADVLDWNGDHIHTNFRSLFEALINAGYVVEVLGAPLTCFDPKLYGALLLVDPEEEYYAAEVDALTSAVRDDGLAVVVVAEWFNGALADDLKFFDEATRQEWEPVTGGANVPALNELLAPFGVALSDAVVSGVLSLPAGQVVLDASSGIARFPAGGRLVGGKFRTEVPGASGSVFANVLGVAGAGTGSVAVFADSSCLDDAAATQECFWLLLRVLEHVARGADLDVAALGLGTPLRRVYVASGVSEPTRFSAALGYYSGVVDEQHGAGSQARGCEGAAQSHAHRHTISDKLAAGEYYSDGERMRFRGQPNVRLGPRPMPVGPTAGEWREGVFSWLSSLPAKIIGSLFSKIKAFVTQGGLWMVLLIIGLLLWLARLIMHRVLDSEAYSLNSKDFV</sequence>
<dbReference type="InterPro" id="IPR022398">
    <property type="entry name" value="Peptidase_S8_His-AS"/>
</dbReference>
<evidence type="ECO:0000259" key="9">
    <source>
        <dbReference type="Pfam" id="PF23094"/>
    </source>
</evidence>
<dbReference type="InterPro" id="IPR036852">
    <property type="entry name" value="Peptidase_S8/S53_dom_sf"/>
</dbReference>
<evidence type="ECO:0000256" key="4">
    <source>
        <dbReference type="ARBA" id="ARBA00022825"/>
    </source>
</evidence>
<dbReference type="InterPro" id="IPR057032">
    <property type="entry name" value="MBTPS1_4th"/>
</dbReference>